<name>A0A7V8V6J9_9BACT</name>
<dbReference type="PANTHER" id="PTHR30093:SF2">
    <property type="entry name" value="TYPE II SECRETION SYSTEM PROTEIN H"/>
    <property type="match status" value="1"/>
</dbReference>
<dbReference type="EMBL" id="JABRWO010000008">
    <property type="protein sequence ID" value="MBA2115872.1"/>
    <property type="molecule type" value="Genomic_DNA"/>
</dbReference>
<dbReference type="Pfam" id="PF07963">
    <property type="entry name" value="N_methyl"/>
    <property type="match status" value="1"/>
</dbReference>
<sequence length="326" mass="35570">MKMNRRTKGFTLVELLVVIAIIGVLIALLLPAVQQAREAARRMSCTNKMKQIGLAIHNYHDTFLRFPAGGIVDEKVTKGYGDTWCNTGDSTQRTPWTVMILPFMEDRALSDQFDITRRFSASFTSQVDSGNPNYNLWYLPNPNYQCPSDPAAGSDVNNLNYFGVQGGGSASEVNCSGGNSNVFFTNGIIYANSDTRMRDVTDGTTKTFLVGESKYHLTEAGTTSTFYLSWSSSIRLGSGSTMPHPVTMAGAYEPINSRETTGGMQPQSGSDSRTGYSRLFGSFHPGGCNMLMADASVHFLPETIDLDIYRQLGIRNDSAPVGGLPQ</sequence>
<reference evidence="2 3" key="1">
    <citation type="submission" date="2020-05" db="EMBL/GenBank/DDBJ databases">
        <title>Bremerella alba sp. nov., a novel planctomycete isolated from the surface of the macroalga Fucus spiralis.</title>
        <authorList>
            <person name="Godinho O."/>
            <person name="Botelho R."/>
            <person name="Albuquerque L."/>
            <person name="Wiegand S."/>
            <person name="Da Costa M.S."/>
            <person name="Lobo-Da-Cunha A."/>
            <person name="Jogler C."/>
            <person name="Lage O.M."/>
        </authorList>
    </citation>
    <scope>NUCLEOTIDE SEQUENCE [LARGE SCALE GENOMIC DNA]</scope>
    <source>
        <strain evidence="2 3">FF15</strain>
    </source>
</reference>
<evidence type="ECO:0000313" key="3">
    <source>
        <dbReference type="Proteomes" id="UP000551616"/>
    </source>
</evidence>
<evidence type="ECO:0000313" key="2">
    <source>
        <dbReference type="EMBL" id="MBA2115872.1"/>
    </source>
</evidence>
<comment type="caution">
    <text evidence="2">The sequence shown here is derived from an EMBL/GenBank/DDBJ whole genome shotgun (WGS) entry which is preliminary data.</text>
</comment>
<gene>
    <name evidence="2" type="ORF">HOV93_30580</name>
</gene>
<dbReference type="Proteomes" id="UP000551616">
    <property type="component" value="Unassembled WGS sequence"/>
</dbReference>
<organism evidence="2 3">
    <name type="scientific">Bremerella alba</name>
    <dbReference type="NCBI Taxonomy" id="980252"/>
    <lineage>
        <taxon>Bacteria</taxon>
        <taxon>Pseudomonadati</taxon>
        <taxon>Planctomycetota</taxon>
        <taxon>Planctomycetia</taxon>
        <taxon>Pirellulales</taxon>
        <taxon>Pirellulaceae</taxon>
        <taxon>Bremerella</taxon>
    </lineage>
</organism>
<dbReference type="AlphaFoldDB" id="A0A7V8V6J9"/>
<accession>A0A7V8V6J9</accession>
<evidence type="ECO:0000259" key="1">
    <source>
        <dbReference type="Pfam" id="PF07596"/>
    </source>
</evidence>
<dbReference type="PANTHER" id="PTHR30093">
    <property type="entry name" value="GENERAL SECRETION PATHWAY PROTEIN G"/>
    <property type="match status" value="1"/>
</dbReference>
<dbReference type="PROSITE" id="PS00409">
    <property type="entry name" value="PROKAR_NTER_METHYL"/>
    <property type="match status" value="1"/>
</dbReference>
<dbReference type="InterPro" id="IPR011453">
    <property type="entry name" value="DUF1559"/>
</dbReference>
<dbReference type="InterPro" id="IPR027558">
    <property type="entry name" value="Pre_pil_HX9DG_C"/>
</dbReference>
<dbReference type="NCBIfam" id="TIGR04294">
    <property type="entry name" value="pre_pil_HX9DG"/>
    <property type="match status" value="1"/>
</dbReference>
<dbReference type="Gene3D" id="3.30.700.10">
    <property type="entry name" value="Glycoprotein, Type 4 Pilin"/>
    <property type="match status" value="1"/>
</dbReference>
<protein>
    <recommendedName>
        <fullName evidence="1">DUF1559 domain-containing protein</fullName>
    </recommendedName>
</protein>
<keyword evidence="3" id="KW-1185">Reference proteome</keyword>
<proteinExistence type="predicted"/>
<dbReference type="Pfam" id="PF07596">
    <property type="entry name" value="SBP_bac_10"/>
    <property type="match status" value="1"/>
</dbReference>
<dbReference type="InterPro" id="IPR045584">
    <property type="entry name" value="Pilin-like"/>
</dbReference>
<dbReference type="InterPro" id="IPR012902">
    <property type="entry name" value="N_methyl_site"/>
</dbReference>
<dbReference type="NCBIfam" id="TIGR02532">
    <property type="entry name" value="IV_pilin_GFxxxE"/>
    <property type="match status" value="1"/>
</dbReference>
<feature type="domain" description="DUF1559" evidence="1">
    <location>
        <begin position="34"/>
        <end position="306"/>
    </location>
</feature>
<dbReference type="SUPFAM" id="SSF54523">
    <property type="entry name" value="Pili subunits"/>
    <property type="match status" value="1"/>
</dbReference>